<dbReference type="OrthoDB" id="2692824at2759"/>
<dbReference type="Gene3D" id="1.10.287.950">
    <property type="entry name" value="Methyl-accepting chemotaxis protein"/>
    <property type="match status" value="1"/>
</dbReference>
<organism evidence="2 3">
    <name type="scientific">Pisolithus microcarpus 441</name>
    <dbReference type="NCBI Taxonomy" id="765257"/>
    <lineage>
        <taxon>Eukaryota</taxon>
        <taxon>Fungi</taxon>
        <taxon>Dikarya</taxon>
        <taxon>Basidiomycota</taxon>
        <taxon>Agaricomycotina</taxon>
        <taxon>Agaricomycetes</taxon>
        <taxon>Agaricomycetidae</taxon>
        <taxon>Boletales</taxon>
        <taxon>Sclerodermatineae</taxon>
        <taxon>Pisolithaceae</taxon>
        <taxon>Pisolithus</taxon>
    </lineage>
</organism>
<accession>A0A0C9XTC6</accession>
<dbReference type="Proteomes" id="UP000054018">
    <property type="component" value="Unassembled WGS sequence"/>
</dbReference>
<feature type="region of interest" description="Disordered" evidence="1">
    <location>
        <begin position="188"/>
        <end position="243"/>
    </location>
</feature>
<dbReference type="Pfam" id="PF11839">
    <property type="entry name" value="Alanine_zipper"/>
    <property type="match status" value="1"/>
</dbReference>
<evidence type="ECO:0000313" key="2">
    <source>
        <dbReference type="EMBL" id="KIK15585.1"/>
    </source>
</evidence>
<proteinExistence type="predicted"/>
<protein>
    <submittedName>
        <fullName evidence="2">Uncharacterized protein</fullName>
    </submittedName>
</protein>
<evidence type="ECO:0000313" key="3">
    <source>
        <dbReference type="Proteomes" id="UP000054018"/>
    </source>
</evidence>
<evidence type="ECO:0000256" key="1">
    <source>
        <dbReference type="SAM" id="MobiDB-lite"/>
    </source>
</evidence>
<feature type="region of interest" description="Disordered" evidence="1">
    <location>
        <begin position="29"/>
        <end position="96"/>
    </location>
</feature>
<name>A0A0C9XTC6_9AGAM</name>
<dbReference type="InterPro" id="IPR021793">
    <property type="entry name" value="Oprl"/>
</dbReference>
<feature type="compositionally biased region" description="Basic and acidic residues" evidence="1">
    <location>
        <begin position="30"/>
        <end position="94"/>
    </location>
</feature>
<reference evidence="3" key="2">
    <citation type="submission" date="2015-01" db="EMBL/GenBank/DDBJ databases">
        <title>Evolutionary Origins and Diversification of the Mycorrhizal Mutualists.</title>
        <authorList>
            <consortium name="DOE Joint Genome Institute"/>
            <consortium name="Mycorrhizal Genomics Consortium"/>
            <person name="Kohler A."/>
            <person name="Kuo A."/>
            <person name="Nagy L.G."/>
            <person name="Floudas D."/>
            <person name="Copeland A."/>
            <person name="Barry K.W."/>
            <person name="Cichocki N."/>
            <person name="Veneault-Fourrey C."/>
            <person name="LaButti K."/>
            <person name="Lindquist E.A."/>
            <person name="Lipzen A."/>
            <person name="Lundell T."/>
            <person name="Morin E."/>
            <person name="Murat C."/>
            <person name="Riley R."/>
            <person name="Ohm R."/>
            <person name="Sun H."/>
            <person name="Tunlid A."/>
            <person name="Henrissat B."/>
            <person name="Grigoriev I.V."/>
            <person name="Hibbett D.S."/>
            <person name="Martin F."/>
        </authorList>
    </citation>
    <scope>NUCLEOTIDE SEQUENCE [LARGE SCALE GENOMIC DNA]</scope>
    <source>
        <strain evidence="3">441</strain>
    </source>
</reference>
<gene>
    <name evidence="2" type="ORF">PISMIDRAFT_16427</name>
</gene>
<sequence>MSCTVMLESHNNELKDENSHLKAQLLEVRQQADKAKKQADEAKKQADEAKKQADEAKKQADEAKKQADEAKKQAEEARKAVSEKAKGKDHHLDSKIAWMQPSQLKVLGRNQVQKAMHLEDDKDLYLSILQTIRDLTTQVNLDIKKDYHSQPHEKIGKLFHVPHLAKFENDWATAEILKQFLHNKCKPKKHARESSSPGEPSGSDQTKCCHVNDLDGSDSEMEELTEDDAMGSDFNGNMYDNDL</sequence>
<dbReference type="STRING" id="765257.A0A0C9XTC6"/>
<feature type="compositionally biased region" description="Low complexity" evidence="1">
    <location>
        <begin position="194"/>
        <end position="203"/>
    </location>
</feature>
<feature type="compositionally biased region" description="Acidic residues" evidence="1">
    <location>
        <begin position="215"/>
        <end position="230"/>
    </location>
</feature>
<keyword evidence="3" id="KW-1185">Reference proteome</keyword>
<dbReference type="EMBL" id="KN833885">
    <property type="protein sequence ID" value="KIK15585.1"/>
    <property type="molecule type" value="Genomic_DNA"/>
</dbReference>
<dbReference type="AlphaFoldDB" id="A0A0C9XTC6"/>
<reference evidence="2 3" key="1">
    <citation type="submission" date="2014-04" db="EMBL/GenBank/DDBJ databases">
        <authorList>
            <consortium name="DOE Joint Genome Institute"/>
            <person name="Kuo A."/>
            <person name="Kohler A."/>
            <person name="Costa M.D."/>
            <person name="Nagy L.G."/>
            <person name="Floudas D."/>
            <person name="Copeland A."/>
            <person name="Barry K.W."/>
            <person name="Cichocki N."/>
            <person name="Veneault-Fourrey C."/>
            <person name="LaButti K."/>
            <person name="Lindquist E.A."/>
            <person name="Lipzen A."/>
            <person name="Lundell T."/>
            <person name="Morin E."/>
            <person name="Murat C."/>
            <person name="Sun H."/>
            <person name="Tunlid A."/>
            <person name="Henrissat B."/>
            <person name="Grigoriev I.V."/>
            <person name="Hibbett D.S."/>
            <person name="Martin F."/>
            <person name="Nordberg H.P."/>
            <person name="Cantor M.N."/>
            <person name="Hua S.X."/>
        </authorList>
    </citation>
    <scope>NUCLEOTIDE SEQUENCE [LARGE SCALE GENOMIC DNA]</scope>
    <source>
        <strain evidence="2 3">441</strain>
    </source>
</reference>
<dbReference type="HOGENOM" id="CLU_1142953_0_0_1"/>